<dbReference type="EMBL" id="FWWU01000009">
    <property type="protein sequence ID" value="SMB93361.1"/>
    <property type="molecule type" value="Genomic_DNA"/>
</dbReference>
<accession>A0A1W1VJX2</accession>
<keyword evidence="2" id="KW-1185">Reference proteome</keyword>
<gene>
    <name evidence="1" type="ORF">SAMN00790413_01952</name>
</gene>
<evidence type="ECO:0000313" key="2">
    <source>
        <dbReference type="Proteomes" id="UP000192582"/>
    </source>
</evidence>
<dbReference type="RefSeq" id="WP_084049320.1">
    <property type="nucleotide sequence ID" value="NZ_FWWU01000009.1"/>
</dbReference>
<dbReference type="STRING" id="695939.SAMN00790413_01952"/>
<organism evidence="1 2">
    <name type="scientific">Deinococcus hopiensis KR-140</name>
    <dbReference type="NCBI Taxonomy" id="695939"/>
    <lineage>
        <taxon>Bacteria</taxon>
        <taxon>Thermotogati</taxon>
        <taxon>Deinococcota</taxon>
        <taxon>Deinococci</taxon>
        <taxon>Deinococcales</taxon>
        <taxon>Deinococcaceae</taxon>
        <taxon>Deinococcus</taxon>
    </lineage>
</organism>
<dbReference type="AlphaFoldDB" id="A0A1W1VJX2"/>
<evidence type="ECO:0000313" key="1">
    <source>
        <dbReference type="EMBL" id="SMB93361.1"/>
    </source>
</evidence>
<dbReference type="Proteomes" id="UP000192582">
    <property type="component" value="Unassembled WGS sequence"/>
</dbReference>
<sequence>MTENMEKHGPVALKIRWRPGKHYPGNGEHLRAKVGPQRLLIVREAVREAPAYRLVIDGVERGRGLRLSEARHLAKRVLAGGAA</sequence>
<reference evidence="1 2" key="1">
    <citation type="submission" date="2017-04" db="EMBL/GenBank/DDBJ databases">
        <authorList>
            <person name="Afonso C.L."/>
            <person name="Miller P.J."/>
            <person name="Scott M.A."/>
            <person name="Spackman E."/>
            <person name="Goraichik I."/>
            <person name="Dimitrov K.M."/>
            <person name="Suarez D.L."/>
            <person name="Swayne D.E."/>
        </authorList>
    </citation>
    <scope>NUCLEOTIDE SEQUENCE [LARGE SCALE GENOMIC DNA]</scope>
    <source>
        <strain evidence="1 2">KR-140</strain>
    </source>
</reference>
<proteinExistence type="predicted"/>
<name>A0A1W1VJX2_9DEIO</name>
<protein>
    <submittedName>
        <fullName evidence="1">Uncharacterized protein</fullName>
    </submittedName>
</protein>